<reference evidence="7" key="1">
    <citation type="submission" date="2023-06" db="EMBL/GenBank/DDBJ databases">
        <title>Genome-scale phylogeny and comparative genomics of the fungal order Sordariales.</title>
        <authorList>
            <consortium name="Lawrence Berkeley National Laboratory"/>
            <person name="Hensen N."/>
            <person name="Bonometti L."/>
            <person name="Westerberg I."/>
            <person name="Brannstrom I.O."/>
            <person name="Guillou S."/>
            <person name="Cros-Aarteil S."/>
            <person name="Calhoun S."/>
            <person name="Haridas S."/>
            <person name="Kuo A."/>
            <person name="Mondo S."/>
            <person name="Pangilinan J."/>
            <person name="Riley R."/>
            <person name="Labutti K."/>
            <person name="Andreopoulos B."/>
            <person name="Lipzen A."/>
            <person name="Chen C."/>
            <person name="Yanf M."/>
            <person name="Daum C."/>
            <person name="Ng V."/>
            <person name="Clum A."/>
            <person name="Steindorff A."/>
            <person name="Ohm R."/>
            <person name="Martin F."/>
            <person name="Silar P."/>
            <person name="Natvig D."/>
            <person name="Lalanne C."/>
            <person name="Gautier V."/>
            <person name="Ament-Velasquez S.L."/>
            <person name="Kruys A."/>
            <person name="Hutchinson M.I."/>
            <person name="Powell A.J."/>
            <person name="Barry K."/>
            <person name="Miller A.N."/>
            <person name="Grigoriev I.V."/>
            <person name="Debuchy R."/>
            <person name="Gladieux P."/>
            <person name="Thoren M.H."/>
            <person name="Johannesson H."/>
        </authorList>
    </citation>
    <scope>NUCLEOTIDE SEQUENCE</scope>
    <source>
        <strain evidence="7">CBS 606.72</strain>
    </source>
</reference>
<accession>A0AA39WZ97</accession>
<dbReference type="Gene3D" id="1.20.1250.20">
    <property type="entry name" value="MFS general substrate transporter like domains"/>
    <property type="match status" value="2"/>
</dbReference>
<feature type="transmembrane region" description="Helical" evidence="6">
    <location>
        <begin position="146"/>
        <end position="165"/>
    </location>
</feature>
<dbReference type="PANTHER" id="PTHR23507:SF1">
    <property type="entry name" value="FI18259P1-RELATED"/>
    <property type="match status" value="1"/>
</dbReference>
<evidence type="ECO:0000256" key="4">
    <source>
        <dbReference type="ARBA" id="ARBA00023136"/>
    </source>
</evidence>
<evidence type="ECO:0000256" key="6">
    <source>
        <dbReference type="SAM" id="Phobius"/>
    </source>
</evidence>
<feature type="region of interest" description="Disordered" evidence="5">
    <location>
        <begin position="1"/>
        <end position="34"/>
    </location>
</feature>
<feature type="transmembrane region" description="Helical" evidence="6">
    <location>
        <begin position="442"/>
        <end position="468"/>
    </location>
</feature>
<dbReference type="PANTHER" id="PTHR23507">
    <property type="entry name" value="ZGC:174356"/>
    <property type="match status" value="1"/>
</dbReference>
<evidence type="ECO:0000256" key="2">
    <source>
        <dbReference type="ARBA" id="ARBA00022692"/>
    </source>
</evidence>
<evidence type="ECO:0000313" key="7">
    <source>
        <dbReference type="EMBL" id="KAK0624388.1"/>
    </source>
</evidence>
<dbReference type="SUPFAM" id="SSF103473">
    <property type="entry name" value="MFS general substrate transporter"/>
    <property type="match status" value="1"/>
</dbReference>
<dbReference type="InterPro" id="IPR011701">
    <property type="entry name" value="MFS"/>
</dbReference>
<evidence type="ECO:0000256" key="1">
    <source>
        <dbReference type="ARBA" id="ARBA00004141"/>
    </source>
</evidence>
<feature type="transmembrane region" description="Helical" evidence="6">
    <location>
        <begin position="239"/>
        <end position="259"/>
    </location>
</feature>
<feature type="transmembrane region" description="Helical" evidence="6">
    <location>
        <begin position="343"/>
        <end position="363"/>
    </location>
</feature>
<feature type="compositionally biased region" description="Acidic residues" evidence="5">
    <location>
        <begin position="1"/>
        <end position="22"/>
    </location>
</feature>
<dbReference type="EMBL" id="JAULSU010000003">
    <property type="protein sequence ID" value="KAK0624388.1"/>
    <property type="molecule type" value="Genomic_DNA"/>
</dbReference>
<dbReference type="GO" id="GO:0022857">
    <property type="term" value="F:transmembrane transporter activity"/>
    <property type="evidence" value="ECO:0007669"/>
    <property type="project" value="InterPro"/>
</dbReference>
<feature type="transmembrane region" description="Helical" evidence="6">
    <location>
        <begin position="305"/>
        <end position="323"/>
    </location>
</feature>
<keyword evidence="4 6" id="KW-0472">Membrane</keyword>
<gene>
    <name evidence="7" type="ORF">B0T14DRAFT_195829</name>
</gene>
<feature type="transmembrane region" description="Helical" evidence="6">
    <location>
        <begin position="171"/>
        <end position="190"/>
    </location>
</feature>
<evidence type="ECO:0000256" key="5">
    <source>
        <dbReference type="SAM" id="MobiDB-lite"/>
    </source>
</evidence>
<dbReference type="Proteomes" id="UP001175000">
    <property type="component" value="Unassembled WGS sequence"/>
</dbReference>
<comment type="caution">
    <text evidence="7">The sequence shown here is derived from an EMBL/GenBank/DDBJ whole genome shotgun (WGS) entry which is preliminary data.</text>
</comment>
<feature type="transmembrane region" description="Helical" evidence="6">
    <location>
        <begin position="384"/>
        <end position="402"/>
    </location>
</feature>
<feature type="transmembrane region" description="Helical" evidence="6">
    <location>
        <begin position="408"/>
        <end position="430"/>
    </location>
</feature>
<evidence type="ECO:0000313" key="8">
    <source>
        <dbReference type="Proteomes" id="UP001175000"/>
    </source>
</evidence>
<feature type="transmembrane region" description="Helical" evidence="6">
    <location>
        <begin position="109"/>
        <end position="134"/>
    </location>
</feature>
<dbReference type="Pfam" id="PF07690">
    <property type="entry name" value="MFS_1"/>
    <property type="match status" value="1"/>
</dbReference>
<dbReference type="AlphaFoldDB" id="A0AA39WZ97"/>
<evidence type="ECO:0000256" key="3">
    <source>
        <dbReference type="ARBA" id="ARBA00022989"/>
    </source>
</evidence>
<comment type="subcellular location">
    <subcellularLocation>
        <location evidence="1">Membrane</location>
        <topology evidence="1">Multi-pass membrane protein</topology>
    </subcellularLocation>
</comment>
<sequence length="523" mass="57056">MNIDEYDDRLEGEPLLPEDEREPEGGGESPAFGAKLPRHGFVSRFQARKPKTIVLLLAILLFTVTTSGMLIVVPIFRLVEDAVCHSYYKKDHSEKIDERLCKVDEVQGLLAYLGGWAAMLNTVIGLIATLPYGVLADRIGRKPTFILAYIGILLAFGWSPLMLGIVQTTNLYLVMIGSLFFLIGGGIPVAMNSLTAMAADVSSEAEKSTSFLYLSFGAVFGTLVGPVTAGILMEKVSPWAPIILVFFITPFVFILLLFLPETLTMQRKAPATEGTDPTPPTSKKPFREAMDELLVSIALIKNNNILLCMVNFFIQPAVFAAYSSTLGQYVSKYFGWTLAETSYLLSPPLGILHLVVILLVPWVSGVLTSTTGRFRLSIFRKDLLITRVSLLLMVIAAVMEGFSQEIVLFLAGLTIGTFGSANGPLLRAIATSYVELNQTSRLYALMSLMETSGAIIGGPVLAQCFNIGLAKKGFWRGLPWFYVAGLVSLALTALMFLQRPPAKLAPEEEENGDLGYQSAEEPV</sequence>
<feature type="transmembrane region" description="Helical" evidence="6">
    <location>
        <begin position="211"/>
        <end position="233"/>
    </location>
</feature>
<name>A0AA39WZ97_9PEZI</name>
<keyword evidence="3 6" id="KW-1133">Transmembrane helix</keyword>
<proteinExistence type="predicted"/>
<keyword evidence="2 6" id="KW-0812">Transmembrane</keyword>
<dbReference type="InterPro" id="IPR036259">
    <property type="entry name" value="MFS_trans_sf"/>
</dbReference>
<protein>
    <submittedName>
        <fullName evidence="7">General substrate transporter</fullName>
    </submittedName>
</protein>
<organism evidence="7 8">
    <name type="scientific">Immersiella caudata</name>
    <dbReference type="NCBI Taxonomy" id="314043"/>
    <lineage>
        <taxon>Eukaryota</taxon>
        <taxon>Fungi</taxon>
        <taxon>Dikarya</taxon>
        <taxon>Ascomycota</taxon>
        <taxon>Pezizomycotina</taxon>
        <taxon>Sordariomycetes</taxon>
        <taxon>Sordariomycetidae</taxon>
        <taxon>Sordariales</taxon>
        <taxon>Lasiosphaeriaceae</taxon>
        <taxon>Immersiella</taxon>
    </lineage>
</organism>
<dbReference type="GO" id="GO:0016020">
    <property type="term" value="C:membrane"/>
    <property type="evidence" value="ECO:0007669"/>
    <property type="project" value="UniProtKB-SubCell"/>
</dbReference>
<keyword evidence="8" id="KW-1185">Reference proteome</keyword>
<feature type="transmembrane region" description="Helical" evidence="6">
    <location>
        <begin position="53"/>
        <end position="76"/>
    </location>
</feature>
<feature type="transmembrane region" description="Helical" evidence="6">
    <location>
        <begin position="480"/>
        <end position="497"/>
    </location>
</feature>